<dbReference type="SMART" id="SM00895">
    <property type="entry name" value="FCD"/>
    <property type="match status" value="1"/>
</dbReference>
<comment type="caution">
    <text evidence="5">The sequence shown here is derived from an EMBL/GenBank/DDBJ whole genome shotgun (WGS) entry which is preliminary data.</text>
</comment>
<evidence type="ECO:0000313" key="6">
    <source>
        <dbReference type="Proteomes" id="UP000321523"/>
    </source>
</evidence>
<dbReference type="InterPro" id="IPR000524">
    <property type="entry name" value="Tscrpt_reg_HTH_GntR"/>
</dbReference>
<dbReference type="InterPro" id="IPR036390">
    <property type="entry name" value="WH_DNA-bd_sf"/>
</dbReference>
<gene>
    <name evidence="5" type="ORF">SAE02_65260</name>
</gene>
<accession>A0A512E0W8</accession>
<protein>
    <submittedName>
        <fullName evidence="5">DNA-binding protein</fullName>
    </submittedName>
</protein>
<feature type="domain" description="HTH gntR-type" evidence="4">
    <location>
        <begin position="21"/>
        <end position="88"/>
    </location>
</feature>
<organism evidence="5 6">
    <name type="scientific">Skermanella aerolata</name>
    <dbReference type="NCBI Taxonomy" id="393310"/>
    <lineage>
        <taxon>Bacteria</taxon>
        <taxon>Pseudomonadati</taxon>
        <taxon>Pseudomonadota</taxon>
        <taxon>Alphaproteobacteria</taxon>
        <taxon>Rhodospirillales</taxon>
        <taxon>Azospirillaceae</taxon>
        <taxon>Skermanella</taxon>
    </lineage>
</organism>
<dbReference type="Gene3D" id="1.10.10.10">
    <property type="entry name" value="Winged helix-like DNA-binding domain superfamily/Winged helix DNA-binding domain"/>
    <property type="match status" value="1"/>
</dbReference>
<dbReference type="SUPFAM" id="SSF46785">
    <property type="entry name" value="Winged helix' DNA-binding domain"/>
    <property type="match status" value="1"/>
</dbReference>
<proteinExistence type="predicted"/>
<dbReference type="AlphaFoldDB" id="A0A512E0W8"/>
<dbReference type="RefSeq" id="WP_044435314.1">
    <property type="nucleotide sequence ID" value="NZ_BJYZ01000040.1"/>
</dbReference>
<evidence type="ECO:0000256" key="2">
    <source>
        <dbReference type="ARBA" id="ARBA00023125"/>
    </source>
</evidence>
<evidence type="ECO:0000256" key="3">
    <source>
        <dbReference type="ARBA" id="ARBA00023163"/>
    </source>
</evidence>
<dbReference type="Proteomes" id="UP000321523">
    <property type="component" value="Unassembled WGS sequence"/>
</dbReference>
<evidence type="ECO:0000259" key="4">
    <source>
        <dbReference type="PROSITE" id="PS50949"/>
    </source>
</evidence>
<dbReference type="EMBL" id="BJYZ01000040">
    <property type="protein sequence ID" value="GEO42378.1"/>
    <property type="molecule type" value="Genomic_DNA"/>
</dbReference>
<sequence>MPPVNGAPASGLASLERIDRETVSGRVYRDLRELLISGEISPGEKLALRSVAAALGTSLMPVRDAVARLAAEQAVEVMPNRTVRVPVMTRGRFEELRTIRLMLEGHCTEVAAAHATPQDLTRIRELHADFTAEHDMDDPDAGRLIRLNKEFHFAVYKASRMPVALQMIEGLWLQIGPVLNFDLRTKSERLSRRVAVGHHTELLAALERRDGPAARKALSEDIVSAGDFILSRNVLPVT</sequence>
<keyword evidence="1" id="KW-0805">Transcription regulation</keyword>
<evidence type="ECO:0000256" key="1">
    <source>
        <dbReference type="ARBA" id="ARBA00023015"/>
    </source>
</evidence>
<keyword evidence="3" id="KW-0804">Transcription</keyword>
<name>A0A512E0W8_9PROT</name>
<dbReference type="PANTHER" id="PTHR43537">
    <property type="entry name" value="TRANSCRIPTIONAL REGULATOR, GNTR FAMILY"/>
    <property type="match status" value="1"/>
</dbReference>
<dbReference type="OrthoDB" id="9815654at2"/>
<evidence type="ECO:0000313" key="5">
    <source>
        <dbReference type="EMBL" id="GEO42378.1"/>
    </source>
</evidence>
<dbReference type="GO" id="GO:0003700">
    <property type="term" value="F:DNA-binding transcription factor activity"/>
    <property type="evidence" value="ECO:0007669"/>
    <property type="project" value="InterPro"/>
</dbReference>
<dbReference type="SUPFAM" id="SSF48008">
    <property type="entry name" value="GntR ligand-binding domain-like"/>
    <property type="match status" value="1"/>
</dbReference>
<dbReference type="Pfam" id="PF00392">
    <property type="entry name" value="GntR"/>
    <property type="match status" value="1"/>
</dbReference>
<keyword evidence="2 5" id="KW-0238">DNA-binding</keyword>
<dbReference type="Pfam" id="PF07729">
    <property type="entry name" value="FCD"/>
    <property type="match status" value="1"/>
</dbReference>
<dbReference type="InterPro" id="IPR011711">
    <property type="entry name" value="GntR_C"/>
</dbReference>
<keyword evidence="6" id="KW-1185">Reference proteome</keyword>
<dbReference type="SMART" id="SM00345">
    <property type="entry name" value="HTH_GNTR"/>
    <property type="match status" value="1"/>
</dbReference>
<dbReference type="InterPro" id="IPR036388">
    <property type="entry name" value="WH-like_DNA-bd_sf"/>
</dbReference>
<dbReference type="InterPro" id="IPR008920">
    <property type="entry name" value="TF_FadR/GntR_C"/>
</dbReference>
<reference evidence="5 6" key="1">
    <citation type="submission" date="2019-07" db="EMBL/GenBank/DDBJ databases">
        <title>Whole genome shotgun sequence of Skermanella aerolata NBRC 106429.</title>
        <authorList>
            <person name="Hosoyama A."/>
            <person name="Uohara A."/>
            <person name="Ohji S."/>
            <person name="Ichikawa N."/>
        </authorList>
    </citation>
    <scope>NUCLEOTIDE SEQUENCE [LARGE SCALE GENOMIC DNA]</scope>
    <source>
        <strain evidence="5 6">NBRC 106429</strain>
    </source>
</reference>
<dbReference type="Gene3D" id="1.20.120.530">
    <property type="entry name" value="GntR ligand-binding domain-like"/>
    <property type="match status" value="1"/>
</dbReference>
<dbReference type="GO" id="GO:0003677">
    <property type="term" value="F:DNA binding"/>
    <property type="evidence" value="ECO:0007669"/>
    <property type="project" value="UniProtKB-KW"/>
</dbReference>
<dbReference type="PANTHER" id="PTHR43537:SF39">
    <property type="entry name" value="HTH-TYPE TRANSCRIPTIONAL REGULATOR MCBR"/>
    <property type="match status" value="1"/>
</dbReference>
<dbReference type="PROSITE" id="PS50949">
    <property type="entry name" value="HTH_GNTR"/>
    <property type="match status" value="1"/>
</dbReference>